<sequence length="59" mass="6593">MGISGLEFYLEDCGASPDQAWGVDGLTRDVDELCQEEVSSVCKPAILRQDIYPNWVFIL</sequence>
<organism evidence="1 2">
    <name type="scientific">Salix suchowensis</name>
    <dbReference type="NCBI Taxonomy" id="1278906"/>
    <lineage>
        <taxon>Eukaryota</taxon>
        <taxon>Viridiplantae</taxon>
        <taxon>Streptophyta</taxon>
        <taxon>Embryophyta</taxon>
        <taxon>Tracheophyta</taxon>
        <taxon>Spermatophyta</taxon>
        <taxon>Magnoliopsida</taxon>
        <taxon>eudicotyledons</taxon>
        <taxon>Gunneridae</taxon>
        <taxon>Pentapetalae</taxon>
        <taxon>rosids</taxon>
        <taxon>fabids</taxon>
        <taxon>Malpighiales</taxon>
        <taxon>Salicaceae</taxon>
        <taxon>Saliceae</taxon>
        <taxon>Salix</taxon>
    </lineage>
</organism>
<evidence type="ECO:0000313" key="1">
    <source>
        <dbReference type="EMBL" id="KAJ6371474.1"/>
    </source>
</evidence>
<reference evidence="1" key="1">
    <citation type="submission" date="2022-10" db="EMBL/GenBank/DDBJ databases">
        <authorList>
            <person name="Hyden B.L."/>
            <person name="Feng K."/>
            <person name="Yates T."/>
            <person name="Jawdy S."/>
            <person name="Smart L.B."/>
            <person name="Muchero W."/>
        </authorList>
    </citation>
    <scope>NUCLEOTIDE SEQUENCE</scope>
    <source>
        <tissue evidence="1">Shoot tip</tissue>
    </source>
</reference>
<reference evidence="1" key="2">
    <citation type="journal article" date="2023" name="Int. J. Mol. Sci.">
        <title>De Novo Assembly and Annotation of 11 Diverse Shrub Willow (Salix) Genomes Reveals Novel Gene Organization in Sex-Linked Regions.</title>
        <authorList>
            <person name="Hyden B."/>
            <person name="Feng K."/>
            <person name="Yates T.B."/>
            <person name="Jawdy S."/>
            <person name="Cereghino C."/>
            <person name="Smart L.B."/>
            <person name="Muchero W."/>
        </authorList>
    </citation>
    <scope>NUCLEOTIDE SEQUENCE</scope>
    <source>
        <tissue evidence="1">Shoot tip</tissue>
    </source>
</reference>
<protein>
    <submittedName>
        <fullName evidence="1">Uncharacterized protein</fullName>
    </submittedName>
</protein>
<keyword evidence="2" id="KW-1185">Reference proteome</keyword>
<comment type="caution">
    <text evidence="1">The sequence shown here is derived from an EMBL/GenBank/DDBJ whole genome shotgun (WGS) entry which is preliminary data.</text>
</comment>
<accession>A0ABQ9B571</accession>
<dbReference type="Proteomes" id="UP001141253">
    <property type="component" value="Chromosome 17"/>
</dbReference>
<proteinExistence type="predicted"/>
<name>A0ABQ9B571_9ROSI</name>
<dbReference type="EMBL" id="JAPFFI010000013">
    <property type="protein sequence ID" value="KAJ6371474.1"/>
    <property type="molecule type" value="Genomic_DNA"/>
</dbReference>
<evidence type="ECO:0000313" key="2">
    <source>
        <dbReference type="Proteomes" id="UP001141253"/>
    </source>
</evidence>
<gene>
    <name evidence="1" type="ORF">OIU77_001894</name>
</gene>